<dbReference type="SFLD" id="SFLDG00002">
    <property type="entry name" value="C1.7:_P-type_atpase_like"/>
    <property type="match status" value="1"/>
</dbReference>
<feature type="transmembrane region" description="Helical" evidence="16">
    <location>
        <begin position="127"/>
        <end position="145"/>
    </location>
</feature>
<keyword evidence="19" id="KW-1185">Reference proteome</keyword>
<dbReference type="CDD" id="cd00371">
    <property type="entry name" value="HMA"/>
    <property type="match status" value="2"/>
</dbReference>
<dbReference type="InterPro" id="IPR023298">
    <property type="entry name" value="ATPase_P-typ_TM_dom_sf"/>
</dbReference>
<comment type="caution">
    <text evidence="18">The sequence shown here is derived from an EMBL/GenBank/DDBJ whole genome shotgun (WGS) entry which is preliminary data.</text>
</comment>
<evidence type="ECO:0000256" key="16">
    <source>
        <dbReference type="RuleBase" id="RU362081"/>
    </source>
</evidence>
<dbReference type="InterPro" id="IPR006121">
    <property type="entry name" value="HMA_dom"/>
</dbReference>
<dbReference type="Proteomes" id="UP001205861">
    <property type="component" value="Unassembled WGS sequence"/>
</dbReference>
<dbReference type="SUPFAM" id="SSF81653">
    <property type="entry name" value="Calcium ATPase, transduction domain A"/>
    <property type="match status" value="1"/>
</dbReference>
<feature type="domain" description="HMA" evidence="17">
    <location>
        <begin position="749"/>
        <end position="812"/>
    </location>
</feature>
<evidence type="ECO:0000256" key="4">
    <source>
        <dbReference type="ARBA" id="ARBA00022692"/>
    </source>
</evidence>
<dbReference type="InterPro" id="IPR036163">
    <property type="entry name" value="HMA_dom_sf"/>
</dbReference>
<keyword evidence="8" id="KW-0187">Copper transport</keyword>
<dbReference type="Pfam" id="PF00403">
    <property type="entry name" value="HMA"/>
    <property type="match status" value="2"/>
</dbReference>
<feature type="transmembrane region" description="Helical" evidence="16">
    <location>
        <begin position="369"/>
        <end position="389"/>
    </location>
</feature>
<dbReference type="InterPro" id="IPR008250">
    <property type="entry name" value="ATPase_P-typ_transduc_dom_A_sf"/>
</dbReference>
<gene>
    <name evidence="18" type="ORF">NX773_15270</name>
</gene>
<feature type="transmembrane region" description="Helical" evidence="16">
    <location>
        <begin position="185"/>
        <end position="204"/>
    </location>
</feature>
<dbReference type="InterPro" id="IPR017969">
    <property type="entry name" value="Heavy-metal-associated_CS"/>
</dbReference>
<dbReference type="PRINTS" id="PR00119">
    <property type="entry name" value="CATATPASE"/>
</dbReference>
<evidence type="ECO:0000256" key="8">
    <source>
        <dbReference type="ARBA" id="ARBA00022796"/>
    </source>
</evidence>
<dbReference type="InterPro" id="IPR023299">
    <property type="entry name" value="ATPase_P-typ_cyto_dom_N"/>
</dbReference>
<keyword evidence="9 16" id="KW-0067">ATP-binding</keyword>
<feature type="transmembrane region" description="Helical" evidence="16">
    <location>
        <begin position="157"/>
        <end position="179"/>
    </location>
</feature>
<keyword evidence="16" id="KW-1003">Cell membrane</keyword>
<evidence type="ECO:0000256" key="11">
    <source>
        <dbReference type="ARBA" id="ARBA00022967"/>
    </source>
</evidence>
<dbReference type="Gene3D" id="2.70.150.10">
    <property type="entry name" value="Calcium-transporting ATPase, cytoplasmic transduction domain A"/>
    <property type="match status" value="1"/>
</dbReference>
<keyword evidence="11" id="KW-1278">Translocase</keyword>
<dbReference type="PROSITE" id="PS00154">
    <property type="entry name" value="ATPASE_E1_E2"/>
    <property type="match status" value="1"/>
</dbReference>
<dbReference type="PANTHER" id="PTHR43520:SF8">
    <property type="entry name" value="P-TYPE CU(+) TRANSPORTER"/>
    <property type="match status" value="1"/>
</dbReference>
<keyword evidence="12 16" id="KW-1133">Transmembrane helix</keyword>
<evidence type="ECO:0000256" key="7">
    <source>
        <dbReference type="ARBA" id="ARBA00022741"/>
    </source>
</evidence>
<keyword evidence="4 16" id="KW-0812">Transmembrane</keyword>
<dbReference type="Gene3D" id="3.30.70.100">
    <property type="match status" value="2"/>
</dbReference>
<evidence type="ECO:0000256" key="9">
    <source>
        <dbReference type="ARBA" id="ARBA00022840"/>
    </source>
</evidence>
<dbReference type="SUPFAM" id="SSF81665">
    <property type="entry name" value="Calcium ATPase, transmembrane domain M"/>
    <property type="match status" value="1"/>
</dbReference>
<protein>
    <submittedName>
        <fullName evidence="18">Heavy metal translocating P-type ATPase</fullName>
    </submittedName>
</protein>
<dbReference type="Gene3D" id="3.40.50.1000">
    <property type="entry name" value="HAD superfamily/HAD-like"/>
    <property type="match status" value="1"/>
</dbReference>
<dbReference type="Pfam" id="PF00122">
    <property type="entry name" value="E1-E2_ATPase"/>
    <property type="match status" value="1"/>
</dbReference>
<evidence type="ECO:0000256" key="15">
    <source>
        <dbReference type="ARBA" id="ARBA00023136"/>
    </source>
</evidence>
<evidence type="ECO:0000313" key="18">
    <source>
        <dbReference type="EMBL" id="MCS0609530.1"/>
    </source>
</evidence>
<evidence type="ECO:0000259" key="17">
    <source>
        <dbReference type="PROSITE" id="PS50846"/>
    </source>
</evidence>
<dbReference type="InterPro" id="IPR023214">
    <property type="entry name" value="HAD_sf"/>
</dbReference>
<keyword evidence="3" id="KW-0813">Transport</keyword>
<dbReference type="SUPFAM" id="SSF55008">
    <property type="entry name" value="HMA, heavy metal-associated domain"/>
    <property type="match status" value="2"/>
</dbReference>
<evidence type="ECO:0000256" key="6">
    <source>
        <dbReference type="ARBA" id="ARBA00022737"/>
    </source>
</evidence>
<evidence type="ECO:0000256" key="2">
    <source>
        <dbReference type="ARBA" id="ARBA00006024"/>
    </source>
</evidence>
<feature type="transmembrane region" description="Helical" evidence="16">
    <location>
        <begin position="706"/>
        <end position="726"/>
    </location>
</feature>
<keyword evidence="5 16" id="KW-0479">Metal-binding</keyword>
<dbReference type="PRINTS" id="PR00941">
    <property type="entry name" value="CDATPASE"/>
</dbReference>
<comment type="subcellular location">
    <subcellularLocation>
        <location evidence="16">Cell membrane</location>
    </subcellularLocation>
    <subcellularLocation>
        <location evidence="1">Endomembrane system</location>
        <topology evidence="1">Multi-pass membrane protein</topology>
    </subcellularLocation>
</comment>
<dbReference type="InterPro" id="IPR059000">
    <property type="entry name" value="ATPase_P-type_domA"/>
</dbReference>
<dbReference type="SUPFAM" id="SSF56784">
    <property type="entry name" value="HAD-like"/>
    <property type="match status" value="1"/>
</dbReference>
<evidence type="ECO:0000256" key="12">
    <source>
        <dbReference type="ARBA" id="ARBA00022989"/>
    </source>
</evidence>
<dbReference type="NCBIfam" id="TIGR01494">
    <property type="entry name" value="ATPase_P-type"/>
    <property type="match status" value="1"/>
</dbReference>
<dbReference type="InterPro" id="IPR036412">
    <property type="entry name" value="HAD-like_sf"/>
</dbReference>
<evidence type="ECO:0000256" key="1">
    <source>
        <dbReference type="ARBA" id="ARBA00004127"/>
    </source>
</evidence>
<dbReference type="NCBIfam" id="TIGR01525">
    <property type="entry name" value="ATPase-IB_hvy"/>
    <property type="match status" value="1"/>
</dbReference>
<dbReference type="InterPro" id="IPR001757">
    <property type="entry name" value="P_typ_ATPase"/>
</dbReference>
<dbReference type="PROSITE" id="PS50846">
    <property type="entry name" value="HMA_2"/>
    <property type="match status" value="2"/>
</dbReference>
<dbReference type="EMBL" id="JANUGV010000004">
    <property type="protein sequence ID" value="MCS0609530.1"/>
    <property type="molecule type" value="Genomic_DNA"/>
</dbReference>
<keyword evidence="10" id="KW-0460">Magnesium</keyword>
<evidence type="ECO:0000256" key="3">
    <source>
        <dbReference type="ARBA" id="ARBA00022448"/>
    </source>
</evidence>
<dbReference type="CDD" id="cd02094">
    <property type="entry name" value="P-type_ATPase_Cu-like"/>
    <property type="match status" value="1"/>
</dbReference>
<evidence type="ECO:0000256" key="10">
    <source>
        <dbReference type="ARBA" id="ARBA00022842"/>
    </source>
</evidence>
<evidence type="ECO:0000313" key="19">
    <source>
        <dbReference type="Proteomes" id="UP001205861"/>
    </source>
</evidence>
<feature type="transmembrane region" description="Helical" evidence="16">
    <location>
        <begin position="96"/>
        <end position="115"/>
    </location>
</feature>
<dbReference type="NCBIfam" id="TIGR01511">
    <property type="entry name" value="ATPase-IB1_Cu"/>
    <property type="match status" value="1"/>
</dbReference>
<evidence type="ECO:0000256" key="13">
    <source>
        <dbReference type="ARBA" id="ARBA00023008"/>
    </source>
</evidence>
<keyword evidence="6" id="KW-0677">Repeat</keyword>
<name>A0ABT2BM36_9BURK</name>
<evidence type="ECO:0000256" key="5">
    <source>
        <dbReference type="ARBA" id="ARBA00022723"/>
    </source>
</evidence>
<feature type="transmembrane region" description="Helical" evidence="16">
    <location>
        <begin position="683"/>
        <end position="700"/>
    </location>
</feature>
<organism evidence="18 19">
    <name type="scientific">Massilia solisilvae</name>
    <dbReference type="NCBI Taxonomy" id="1811225"/>
    <lineage>
        <taxon>Bacteria</taxon>
        <taxon>Pseudomonadati</taxon>
        <taxon>Pseudomonadota</taxon>
        <taxon>Betaproteobacteria</taxon>
        <taxon>Burkholderiales</taxon>
        <taxon>Oxalobacteraceae</taxon>
        <taxon>Telluria group</taxon>
        <taxon>Massilia</taxon>
    </lineage>
</organism>
<proteinExistence type="inferred from homology"/>
<dbReference type="SFLD" id="SFLDS00003">
    <property type="entry name" value="Haloacid_Dehalogenase"/>
    <property type="match status" value="1"/>
</dbReference>
<accession>A0ABT2BM36</accession>
<dbReference type="InterPro" id="IPR018303">
    <property type="entry name" value="ATPase_P-typ_P_site"/>
</dbReference>
<dbReference type="InterPro" id="IPR006122">
    <property type="entry name" value="HMA_Cu_ion-bd"/>
</dbReference>
<keyword evidence="15 16" id="KW-0472">Membrane</keyword>
<dbReference type="Pfam" id="PF00702">
    <property type="entry name" value="Hydrolase"/>
    <property type="match status" value="1"/>
</dbReference>
<dbReference type="RefSeq" id="WP_258857184.1">
    <property type="nucleotide sequence ID" value="NZ_JANUGV010000004.1"/>
</dbReference>
<reference evidence="18 19" key="1">
    <citation type="submission" date="2022-08" db="EMBL/GenBank/DDBJ databases">
        <title>Reclassification of Massilia species as members of the genera Telluria, Duganella, Pseudoduganella, Mokoshia gen. nov. and Zemynaea gen. nov. using orthogonal and non-orthogonal genome-based approaches.</title>
        <authorList>
            <person name="Bowman J.P."/>
        </authorList>
    </citation>
    <scope>NUCLEOTIDE SEQUENCE [LARGE SCALE GENOMIC DNA]</scope>
    <source>
        <strain evidence="18 19">JCM 31607</strain>
    </source>
</reference>
<keyword evidence="13" id="KW-0186">Copper</keyword>
<feature type="domain" description="HMA" evidence="17">
    <location>
        <begin position="11"/>
        <end position="76"/>
    </location>
</feature>
<dbReference type="PANTHER" id="PTHR43520">
    <property type="entry name" value="ATP7, ISOFORM B"/>
    <property type="match status" value="1"/>
</dbReference>
<dbReference type="SFLD" id="SFLDF00027">
    <property type="entry name" value="p-type_atpase"/>
    <property type="match status" value="1"/>
</dbReference>
<dbReference type="Gene3D" id="3.40.1110.10">
    <property type="entry name" value="Calcium-transporting ATPase, cytoplasmic domain N"/>
    <property type="match status" value="1"/>
</dbReference>
<feature type="transmembrane region" description="Helical" evidence="16">
    <location>
        <begin position="341"/>
        <end position="363"/>
    </location>
</feature>
<dbReference type="SUPFAM" id="SSF81660">
    <property type="entry name" value="Metal cation-transporting ATPase, ATP-binding domain N"/>
    <property type="match status" value="1"/>
</dbReference>
<dbReference type="InterPro" id="IPR027256">
    <property type="entry name" value="P-typ_ATPase_IB"/>
</dbReference>
<keyword evidence="7 16" id="KW-0547">Nucleotide-binding</keyword>
<dbReference type="PROSITE" id="PS01047">
    <property type="entry name" value="HMA_1"/>
    <property type="match status" value="2"/>
</dbReference>
<evidence type="ECO:0000256" key="14">
    <source>
        <dbReference type="ARBA" id="ARBA00023065"/>
    </source>
</evidence>
<sequence length="817" mass="85335">MQDSGNTTQTVELDFGIVGMTCASCVARVEKALRAVPGVTDATVNLATEKAAVHAGAGIDPQALVAAVEKAGYEAVPVNRAQPAAAPAQPSGLPSWWPVAASALLSLPLVIPMFGQLFGADWMLPGWLQLVLATPVQFWLGARFYRAGWKALRAFSGNMDLLVAIGTSAAYGLSVYLLVKHWGQGMAHLYFESSAVVITLVLLGKWLEGRAKRQTVEAIRALESLKTTEAIVRRNGSDVMVPQEQVRTGDVLVVRPGERVPADGKVIEGASHLDESLLTGESLPVAKRPGDQVTGGAVNGEGMLLVEATAVGADSMLSQIIRLVEDAQAVKAPIQRLVDKVSAVFVPVVLLISLVTLLGWGFATGDWQQALLNAVAVQVIACPCALGLATPTSIMVGTGAAARHGILIKDAEALETAHAVKLVVFDKTGTLTEGKPQVVAVEGDEPNRVLELAWAVQQYSDHPLAKAVVDAARERGLLLPQASEASALPGRGVQARSGEQTLYLGNLRLMQELGAATGPFASAARRHEESGRTVSWLAAKDGAGVHILGLVAFGDRVKPSASLAVQRLAQMGVGAMMLTGDNQGSARAVAKALGLQSYVAEVLPGDKARVVTESMASGKKVAMVGDGINDAPALAAADVGIAMASGTDVAMHTAGITLMRGDPALVADAIDISHRTYRKIRQNLGWAFVYNVVGIPLAAFGMLNPVIAGAAMALSSVSVVSNALLLRRWKPAPVAQVEQSTSTQPGERSMYELTVDGMTCGHCVSRVTKSVKDVDDAAKVEIDLASKKVRVDSGAGIDEIAAAIDEAGYPVLEKKAA</sequence>
<dbReference type="PROSITE" id="PS01229">
    <property type="entry name" value="COF_2"/>
    <property type="match status" value="1"/>
</dbReference>
<dbReference type="NCBIfam" id="TIGR00003">
    <property type="entry name" value="copper ion binding protein"/>
    <property type="match status" value="2"/>
</dbReference>
<dbReference type="InterPro" id="IPR044492">
    <property type="entry name" value="P_typ_ATPase_HD_dom"/>
</dbReference>
<comment type="similarity">
    <text evidence="2 16">Belongs to the cation transport ATPase (P-type) (TC 3.A.3) family. Type IB subfamily.</text>
</comment>
<keyword evidence="14" id="KW-0406">Ion transport</keyword>